<evidence type="ECO:0000256" key="5">
    <source>
        <dbReference type="ARBA" id="ARBA00022989"/>
    </source>
</evidence>
<dbReference type="InterPro" id="IPR051447">
    <property type="entry name" value="Lipoprotein-release_system"/>
</dbReference>
<feature type="transmembrane region" description="Helical" evidence="7">
    <location>
        <begin position="433"/>
        <end position="459"/>
    </location>
</feature>
<dbReference type="PANTHER" id="PTHR30489">
    <property type="entry name" value="LIPOPROTEIN-RELEASING SYSTEM TRANSMEMBRANE PROTEIN LOLE"/>
    <property type="match status" value="1"/>
</dbReference>
<organism evidence="9 10">
    <name type="scientific">Gordonia hydrophobica</name>
    <dbReference type="NCBI Taxonomy" id="40516"/>
    <lineage>
        <taxon>Bacteria</taxon>
        <taxon>Bacillati</taxon>
        <taxon>Actinomycetota</taxon>
        <taxon>Actinomycetes</taxon>
        <taxon>Mycobacteriales</taxon>
        <taxon>Gordoniaceae</taxon>
        <taxon>Gordonia</taxon>
    </lineage>
</organism>
<feature type="domain" description="ABC3 transporter permease C-terminal" evidence="8">
    <location>
        <begin position="723"/>
        <end position="838"/>
    </location>
</feature>
<evidence type="ECO:0000256" key="6">
    <source>
        <dbReference type="ARBA" id="ARBA00023136"/>
    </source>
</evidence>
<evidence type="ECO:0000259" key="8">
    <source>
        <dbReference type="Pfam" id="PF02687"/>
    </source>
</evidence>
<sequence length="845" mass="86433">MRAVLAGLTRVAVLNLRELAGHKLRVVTSVAVVMVSAALLVAVLGTYGSMSESVRQFNAALSGDATVEVVGITDSGVDTDLAGELRRGVPGAKAVVPLVRSTVMVDGHPAVLLGSDFTVTALSSDLRTAVEGSSGASGGVLDADHLDDGVIVGAATGLHEGQRLSLSGVDVSVVRVVSDDAAGVLNGGRFVFAYLGLAQRLTGLDHAVDSLMIVPKSGVATADLERQAADVVGGRASVVDPDFRVKQVDVANSVTHDSTLLVAMVSLIIAAFLVFNTMNMAVASRRQSLAMLRALGARRRHLVGDLLAESAVLGLVGGVIGVPLGIVAGRWIIGRLPDASESIGVVVNYHLPGYAPVVAIAACMVACVGATVLAARSVFAVAPVEAMVPGEAADARPPATRLLAVSGAVGVVLIAVAWIVAETVEGRAAILAGAVYSVGGLLLCFALIPVFVGAVAGLAGRWRGPGRLAAVNTGRAPRRVWATVMTVAVAIAVGVGISGSLNNLIGSISGSLDGLAAPDFYVSSRSAESIPLGPALNDRIAEQVRALPEVSSVVGGQWASVNLGDARILVQGLEPGSSAPFIKKSSDAAVRQTLAGDGILLSTVLARLLGVGVGDTVRLATPTGYHDLVVRDTVDYVAIDSGVGAVSNQLLRDWFRRDGDTYLQVMLKPGVDQERARTDLTAIADRYPGLGNHPVHVYTGSEALDATKKSAEQAGAFTVAIQWIVAGAAAIALLNTLLLSVLERGRELSVLRAMGASRRFISRMVLSEAAAIALVGAAIGLILGSGLHVLADRILSQTTSIDIAYAPVVSAIGYVAVPVALCLIGAVVPAVRASRMNISAQLTAD</sequence>
<evidence type="ECO:0000256" key="3">
    <source>
        <dbReference type="ARBA" id="ARBA00022475"/>
    </source>
</evidence>
<dbReference type="EMBL" id="CP136137">
    <property type="protein sequence ID" value="WYY05659.1"/>
    <property type="molecule type" value="Genomic_DNA"/>
</dbReference>
<proteinExistence type="inferred from homology"/>
<gene>
    <name evidence="9" type="ORF">RVF87_11200</name>
</gene>
<accession>A0ABZ2TVS5</accession>
<feature type="transmembrane region" description="Helical" evidence="7">
    <location>
        <begin position="353"/>
        <end position="381"/>
    </location>
</feature>
<name>A0ABZ2TVS5_9ACTN</name>
<feature type="transmembrane region" description="Helical" evidence="7">
    <location>
        <begin position="763"/>
        <end position="783"/>
    </location>
</feature>
<feature type="transmembrane region" description="Helical" evidence="7">
    <location>
        <begin position="480"/>
        <end position="501"/>
    </location>
</feature>
<protein>
    <submittedName>
        <fullName evidence="9">FtsX-like permease family protein</fullName>
    </submittedName>
</protein>
<keyword evidence="6 7" id="KW-0472">Membrane</keyword>
<dbReference type="PANTHER" id="PTHR30489:SF0">
    <property type="entry name" value="LIPOPROTEIN-RELEASING SYSTEM TRANSMEMBRANE PROTEIN LOLE"/>
    <property type="match status" value="1"/>
</dbReference>
<comment type="subcellular location">
    <subcellularLocation>
        <location evidence="1">Cell membrane</location>
        <topology evidence="1">Multi-pass membrane protein</topology>
    </subcellularLocation>
</comment>
<feature type="domain" description="ABC3 transporter permease C-terminal" evidence="8">
    <location>
        <begin position="261"/>
        <end position="379"/>
    </location>
</feature>
<dbReference type="Proteomes" id="UP001479933">
    <property type="component" value="Chromosome"/>
</dbReference>
<dbReference type="InterPro" id="IPR003838">
    <property type="entry name" value="ABC3_permease_C"/>
</dbReference>
<feature type="transmembrane region" description="Helical" evidence="7">
    <location>
        <begin position="720"/>
        <end position="742"/>
    </location>
</feature>
<evidence type="ECO:0000256" key="1">
    <source>
        <dbReference type="ARBA" id="ARBA00004651"/>
    </source>
</evidence>
<comment type="similarity">
    <text evidence="2">Belongs to the ABC-4 integral membrane protein family. LolC/E subfamily.</text>
</comment>
<keyword evidence="4 7" id="KW-0812">Transmembrane</keyword>
<evidence type="ECO:0000256" key="2">
    <source>
        <dbReference type="ARBA" id="ARBA00005236"/>
    </source>
</evidence>
<evidence type="ECO:0000313" key="9">
    <source>
        <dbReference type="EMBL" id="WYY05659.1"/>
    </source>
</evidence>
<reference evidence="9 10" key="1">
    <citation type="journal article" date="2023" name="Virus Evol.">
        <title>Computational host range prediction-The good, the bad, and the ugly.</title>
        <authorList>
            <person name="Howell A.A."/>
            <person name="Versoza C.J."/>
            <person name="Pfeifer S.P."/>
        </authorList>
    </citation>
    <scope>NUCLEOTIDE SEQUENCE [LARGE SCALE GENOMIC DNA]</scope>
    <source>
        <strain evidence="9 10">1610/1b</strain>
    </source>
</reference>
<feature type="transmembrane region" description="Helical" evidence="7">
    <location>
        <begin position="260"/>
        <end position="282"/>
    </location>
</feature>
<feature type="transmembrane region" description="Helical" evidence="7">
    <location>
        <begin position="402"/>
        <end position="421"/>
    </location>
</feature>
<keyword evidence="5 7" id="KW-1133">Transmembrane helix</keyword>
<dbReference type="RefSeq" id="WP_066164981.1">
    <property type="nucleotide sequence ID" value="NZ_CP136137.1"/>
</dbReference>
<feature type="transmembrane region" description="Helical" evidence="7">
    <location>
        <begin position="803"/>
        <end position="828"/>
    </location>
</feature>
<feature type="transmembrane region" description="Helical" evidence="7">
    <location>
        <begin position="26"/>
        <end position="47"/>
    </location>
</feature>
<keyword evidence="10" id="KW-1185">Reference proteome</keyword>
<evidence type="ECO:0000256" key="4">
    <source>
        <dbReference type="ARBA" id="ARBA00022692"/>
    </source>
</evidence>
<evidence type="ECO:0000313" key="10">
    <source>
        <dbReference type="Proteomes" id="UP001479933"/>
    </source>
</evidence>
<keyword evidence="3" id="KW-1003">Cell membrane</keyword>
<evidence type="ECO:0000256" key="7">
    <source>
        <dbReference type="SAM" id="Phobius"/>
    </source>
</evidence>
<dbReference type="Pfam" id="PF02687">
    <property type="entry name" value="FtsX"/>
    <property type="match status" value="2"/>
</dbReference>
<feature type="transmembrane region" description="Helical" evidence="7">
    <location>
        <begin position="302"/>
        <end position="333"/>
    </location>
</feature>